<gene>
    <name evidence="1" type="ORF">RRG08_041112</name>
</gene>
<proteinExistence type="predicted"/>
<organism evidence="1 2">
    <name type="scientific">Elysia crispata</name>
    <name type="common">lettuce slug</name>
    <dbReference type="NCBI Taxonomy" id="231223"/>
    <lineage>
        <taxon>Eukaryota</taxon>
        <taxon>Metazoa</taxon>
        <taxon>Spiralia</taxon>
        <taxon>Lophotrochozoa</taxon>
        <taxon>Mollusca</taxon>
        <taxon>Gastropoda</taxon>
        <taxon>Heterobranchia</taxon>
        <taxon>Euthyneura</taxon>
        <taxon>Panpulmonata</taxon>
        <taxon>Sacoglossa</taxon>
        <taxon>Placobranchoidea</taxon>
        <taxon>Plakobranchidae</taxon>
        <taxon>Elysia</taxon>
    </lineage>
</organism>
<dbReference type="AlphaFoldDB" id="A0AAE0XYG0"/>
<evidence type="ECO:0000313" key="2">
    <source>
        <dbReference type="Proteomes" id="UP001283361"/>
    </source>
</evidence>
<keyword evidence="2" id="KW-1185">Reference proteome</keyword>
<protein>
    <submittedName>
        <fullName evidence="1">Uncharacterized protein</fullName>
    </submittedName>
</protein>
<evidence type="ECO:0000313" key="1">
    <source>
        <dbReference type="EMBL" id="KAK3724628.1"/>
    </source>
</evidence>
<name>A0AAE0XYG0_9GAST</name>
<reference evidence="1" key="1">
    <citation type="journal article" date="2023" name="G3 (Bethesda)">
        <title>A reference genome for the long-term kleptoplast-retaining sea slug Elysia crispata morphotype clarki.</title>
        <authorList>
            <person name="Eastman K.E."/>
            <person name="Pendleton A.L."/>
            <person name="Shaikh M.A."/>
            <person name="Suttiyut T."/>
            <person name="Ogas R."/>
            <person name="Tomko P."/>
            <person name="Gavelis G."/>
            <person name="Widhalm J.R."/>
            <person name="Wisecaver J.H."/>
        </authorList>
    </citation>
    <scope>NUCLEOTIDE SEQUENCE</scope>
    <source>
        <strain evidence="1">ECLA1</strain>
    </source>
</reference>
<comment type="caution">
    <text evidence="1">The sequence shown here is derived from an EMBL/GenBank/DDBJ whole genome shotgun (WGS) entry which is preliminary data.</text>
</comment>
<dbReference type="EMBL" id="JAWDGP010007341">
    <property type="protein sequence ID" value="KAK3724628.1"/>
    <property type="molecule type" value="Genomic_DNA"/>
</dbReference>
<dbReference type="Proteomes" id="UP001283361">
    <property type="component" value="Unassembled WGS sequence"/>
</dbReference>
<sequence>MMVPKDLMIWTMFVAKRVNLILQNDDHESLLQAMRISRPGPHSRAYQAPSKGNNLMAILDSDVLKPRHYTVSIVSILGSQNLFLTYQSHFLVDKSFLLP</sequence>
<accession>A0AAE0XYG0</accession>